<gene>
    <name evidence="2" type="ORF">PC113_g4441</name>
    <name evidence="3" type="ORF">PC115_g23226</name>
    <name evidence="4" type="ORF">PC118_g3861</name>
    <name evidence="5" type="ORF">PC129_g23028</name>
</gene>
<accession>A0A8T1AGE7</accession>
<reference evidence="3" key="1">
    <citation type="submission" date="2018-10" db="EMBL/GenBank/DDBJ databases">
        <title>Effector identification in a new, highly contiguous assembly of the strawberry crown rot pathogen Phytophthora cactorum.</title>
        <authorList>
            <person name="Armitage A.D."/>
            <person name="Nellist C.F."/>
            <person name="Bates H."/>
            <person name="Vickerstaff R.J."/>
            <person name="Harrison R.J."/>
        </authorList>
    </citation>
    <scope>NUCLEOTIDE SEQUENCE</scope>
    <source>
        <strain evidence="2">15-7</strain>
        <strain evidence="3">4032</strain>
        <strain evidence="4">P415</strain>
        <strain evidence="5">P421</strain>
    </source>
</reference>
<feature type="domain" description="Reverse transcriptase Ty1/copia-type" evidence="1">
    <location>
        <begin position="23"/>
        <end position="225"/>
    </location>
</feature>
<sequence length="277" mass="31359">MRSAHKERWLEAMAEELKALEANGVWEVAKKPRGVHVWHTKWVYKTKRDAEGLIKRLKVRLVACGNKQEFGVNYSITFAVVIKMSSVKIIRVLARKWRVPAKLGDVPNAYVKADKEEELRIFIRIPKGMKISEEMLKRLGVTSEDEIVLELHKGLYGLRGAGRLGSKFLHRKLVEIGFVQSMVDLCVYFRKRGGVLVVVGVYVDDLLVTGTRQDAVDTFIEELASLSIENLWQSSQVPGNTGELRRYERVVGQLCAHYFGLHVSARVRGSVVCLNLG</sequence>
<name>A0A8T1AGE7_9STRA</name>
<dbReference type="Pfam" id="PF07727">
    <property type="entry name" value="RVT_2"/>
    <property type="match status" value="1"/>
</dbReference>
<dbReference type="EMBL" id="RCMV01002386">
    <property type="protein sequence ID" value="KAG3203112.1"/>
    <property type="molecule type" value="Genomic_DNA"/>
</dbReference>
<comment type="caution">
    <text evidence="3">The sequence shown here is derived from an EMBL/GenBank/DDBJ whole genome shotgun (WGS) entry which is preliminary data.</text>
</comment>
<proteinExistence type="predicted"/>
<dbReference type="EMBL" id="RCMI01002224">
    <property type="protein sequence ID" value="KAG2877893.1"/>
    <property type="molecule type" value="Genomic_DNA"/>
</dbReference>
<organism evidence="3 6">
    <name type="scientific">Phytophthora cactorum</name>
    <dbReference type="NCBI Taxonomy" id="29920"/>
    <lineage>
        <taxon>Eukaryota</taxon>
        <taxon>Sar</taxon>
        <taxon>Stramenopiles</taxon>
        <taxon>Oomycota</taxon>
        <taxon>Peronosporomycetes</taxon>
        <taxon>Peronosporales</taxon>
        <taxon>Peronosporaceae</taxon>
        <taxon>Phytophthora</taxon>
    </lineage>
</organism>
<dbReference type="AlphaFoldDB" id="A0A8T1AGE7"/>
<dbReference type="InterPro" id="IPR013103">
    <property type="entry name" value="RVT_2"/>
</dbReference>
<dbReference type="Proteomes" id="UP000697107">
    <property type="component" value="Unassembled WGS sequence"/>
</dbReference>
<evidence type="ECO:0000259" key="1">
    <source>
        <dbReference type="Pfam" id="PF07727"/>
    </source>
</evidence>
<dbReference type="Proteomes" id="UP000774804">
    <property type="component" value="Unassembled WGS sequence"/>
</dbReference>
<dbReference type="VEuPathDB" id="FungiDB:PC110_g22732"/>
<dbReference type="EMBL" id="RCMG01000077">
    <property type="protein sequence ID" value="KAG2864561.1"/>
    <property type="molecule type" value="Genomic_DNA"/>
</dbReference>
<evidence type="ECO:0000313" key="3">
    <source>
        <dbReference type="EMBL" id="KAG2877893.1"/>
    </source>
</evidence>
<evidence type="ECO:0000313" key="2">
    <source>
        <dbReference type="EMBL" id="KAG2864561.1"/>
    </source>
</evidence>
<evidence type="ECO:0000313" key="6">
    <source>
        <dbReference type="Proteomes" id="UP000774804"/>
    </source>
</evidence>
<protein>
    <recommendedName>
        <fullName evidence="1">Reverse transcriptase Ty1/copia-type domain-containing protein</fullName>
    </recommendedName>
</protein>
<dbReference type="Proteomes" id="UP000760860">
    <property type="component" value="Unassembled WGS sequence"/>
</dbReference>
<dbReference type="EMBL" id="RCML01000069">
    <property type="protein sequence ID" value="KAG2993687.1"/>
    <property type="molecule type" value="Genomic_DNA"/>
</dbReference>
<dbReference type="Proteomes" id="UP000735874">
    <property type="component" value="Unassembled WGS sequence"/>
</dbReference>
<evidence type="ECO:0000313" key="4">
    <source>
        <dbReference type="EMBL" id="KAG2993687.1"/>
    </source>
</evidence>
<evidence type="ECO:0000313" key="5">
    <source>
        <dbReference type="EMBL" id="KAG3203112.1"/>
    </source>
</evidence>